<dbReference type="RefSeq" id="XP_014656775.1">
    <property type="nucleotide sequence ID" value="XM_014801289.1"/>
</dbReference>
<name>A0A081CE92_PSEA2</name>
<protein>
    <submittedName>
        <fullName evidence="1">Uncharacterized protein</fullName>
    </submittedName>
</protein>
<evidence type="ECO:0000313" key="2">
    <source>
        <dbReference type="Proteomes" id="UP000053758"/>
    </source>
</evidence>
<dbReference type="AlphaFoldDB" id="A0A081CE92"/>
<proteinExistence type="predicted"/>
<reference evidence="2" key="1">
    <citation type="journal article" date="2014" name="Genome Announc.">
        <title>Draft Genome Sequence of the Yeast Pseudozyma antarctica Type Strain JCM10317, a Producer of the Glycolipid Biosurfactants, Mannosylerythritol Lipids.</title>
        <authorList>
            <person name="Saika A."/>
            <person name="Koike H."/>
            <person name="Hori T."/>
            <person name="Fukuoka T."/>
            <person name="Sato S."/>
            <person name="Habe H."/>
            <person name="Kitamoto D."/>
            <person name="Morita T."/>
        </authorList>
    </citation>
    <scope>NUCLEOTIDE SEQUENCE [LARGE SCALE GENOMIC DNA]</scope>
    <source>
        <strain evidence="2">JCM 10317</strain>
    </source>
</reference>
<dbReference type="OrthoDB" id="2546720at2759"/>
<gene>
    <name evidence="1" type="ORF">PAN0_007c3204</name>
</gene>
<organism evidence="1 2">
    <name type="scientific">Pseudozyma antarctica</name>
    <name type="common">Yeast</name>
    <name type="synonym">Candida antarctica</name>
    <dbReference type="NCBI Taxonomy" id="84753"/>
    <lineage>
        <taxon>Eukaryota</taxon>
        <taxon>Fungi</taxon>
        <taxon>Dikarya</taxon>
        <taxon>Basidiomycota</taxon>
        <taxon>Ustilaginomycotina</taxon>
        <taxon>Ustilaginomycetes</taxon>
        <taxon>Ustilaginales</taxon>
        <taxon>Ustilaginaceae</taxon>
        <taxon>Moesziomyces</taxon>
    </lineage>
</organism>
<sequence length="213" mass="22575">MRFQSASFLASLAVMAACGTSALQIPEGFVPVKLEPSGPADLGPGAIAGLGPAVLGPGPEIVPGHEPTQPGSGPGGALNPTGLFGLVQDEVVYRMYCNRDKPLTGDYVRHYACFATNTELKKSLSAPNPQRLTGYINNNGTNFVLFAGQIVTLSESIEVHVEVPDRADVEPNKTCSQVKLYDLPEWKLKFDKQSCPGDDKPIKLDPPAAEKAA</sequence>
<dbReference type="HOGENOM" id="CLU_1294227_0_0_1"/>
<dbReference type="GeneID" id="26303967"/>
<dbReference type="Proteomes" id="UP000053758">
    <property type="component" value="Unassembled WGS sequence"/>
</dbReference>
<evidence type="ECO:0000313" key="1">
    <source>
        <dbReference type="EMBL" id="GAK64988.1"/>
    </source>
</evidence>
<accession>A0A081CE92</accession>
<keyword evidence="2" id="KW-1185">Reference proteome</keyword>
<dbReference type="EMBL" id="DF830074">
    <property type="protein sequence ID" value="GAK64988.1"/>
    <property type="molecule type" value="Genomic_DNA"/>
</dbReference>
<dbReference type="PROSITE" id="PS51257">
    <property type="entry name" value="PROKAR_LIPOPROTEIN"/>
    <property type="match status" value="1"/>
</dbReference>